<keyword evidence="2" id="KW-1185">Reference proteome</keyword>
<name>A0ABV4B9G1_9GAMM</name>
<organism evidence="1 2">
    <name type="scientific">Thioalkalicoccus limnaeus</name>
    <dbReference type="NCBI Taxonomy" id="120681"/>
    <lineage>
        <taxon>Bacteria</taxon>
        <taxon>Pseudomonadati</taxon>
        <taxon>Pseudomonadota</taxon>
        <taxon>Gammaproteobacteria</taxon>
        <taxon>Chromatiales</taxon>
        <taxon>Chromatiaceae</taxon>
        <taxon>Thioalkalicoccus</taxon>
    </lineage>
</organism>
<dbReference type="RefSeq" id="WP_369665374.1">
    <property type="nucleotide sequence ID" value="NZ_JBDKXB010000001.1"/>
</dbReference>
<evidence type="ECO:0000313" key="1">
    <source>
        <dbReference type="EMBL" id="MEY6430998.1"/>
    </source>
</evidence>
<accession>A0ABV4B9G1</accession>
<dbReference type="Gene3D" id="3.40.1260.10">
    <property type="entry name" value="DsrEFH-like"/>
    <property type="match status" value="1"/>
</dbReference>
<proteinExistence type="predicted"/>
<comment type="caution">
    <text evidence="1">The sequence shown here is derived from an EMBL/GenBank/DDBJ whole genome shotgun (WGS) entry which is preliminary data.</text>
</comment>
<reference evidence="1 2" key="1">
    <citation type="submission" date="2024-05" db="EMBL/GenBank/DDBJ databases">
        <title>Genome Sequence and Characterization of the New Strain Purple Sulfur Bacterium of Genus Thioalkalicoccus.</title>
        <authorList>
            <person name="Bryantseva I.A."/>
            <person name="Kyndt J.A."/>
            <person name="Imhoff J.F."/>
        </authorList>
    </citation>
    <scope>NUCLEOTIDE SEQUENCE [LARGE SCALE GENOMIC DNA]</scope>
    <source>
        <strain evidence="1 2">Um2</strain>
    </source>
</reference>
<evidence type="ECO:0000313" key="2">
    <source>
        <dbReference type="Proteomes" id="UP001564408"/>
    </source>
</evidence>
<dbReference type="Pfam" id="PF04077">
    <property type="entry name" value="DsrH"/>
    <property type="match status" value="1"/>
</dbReference>
<dbReference type="EMBL" id="JBDKXB010000001">
    <property type="protein sequence ID" value="MEY6430998.1"/>
    <property type="molecule type" value="Genomic_DNA"/>
</dbReference>
<dbReference type="SUPFAM" id="SSF75169">
    <property type="entry name" value="DsrEFH-like"/>
    <property type="match status" value="1"/>
</dbReference>
<dbReference type="PANTHER" id="PTHR37526">
    <property type="entry name" value="PROTEIN TUSB"/>
    <property type="match status" value="1"/>
</dbReference>
<gene>
    <name evidence="1" type="primary">tusB</name>
    <name evidence="1" type="ORF">ABC977_01090</name>
</gene>
<dbReference type="PANTHER" id="PTHR37526:SF1">
    <property type="entry name" value="PROTEIN TUSB"/>
    <property type="match status" value="1"/>
</dbReference>
<dbReference type="InterPro" id="IPR027396">
    <property type="entry name" value="DsrEFH-like"/>
</dbReference>
<dbReference type="InterPro" id="IPR007215">
    <property type="entry name" value="Sulphur_relay_TusB/DsrH"/>
</dbReference>
<protein>
    <submittedName>
        <fullName evidence="1">Sulfurtransferase complex subunit TusB</fullName>
    </submittedName>
</protein>
<dbReference type="NCBIfam" id="TIGR03011">
    <property type="entry name" value="sulf_tusB_dsrH"/>
    <property type="match status" value="1"/>
</dbReference>
<dbReference type="Proteomes" id="UP001564408">
    <property type="component" value="Unassembled WGS sequence"/>
</dbReference>
<sequence>MAILHTVNKSPFERNALDSCLKFASDGAAVLLIEDGVYAALRDTAVTERVASALERVSLFVLGPDLKARGFAEERLIAGVKVVDYDGFVDLAAEHDKVQAWL</sequence>